<dbReference type="PANTHER" id="PTHR11695">
    <property type="entry name" value="ALCOHOL DEHYDROGENASE RELATED"/>
    <property type="match status" value="1"/>
</dbReference>
<name>A0A931CEL7_9ACTN</name>
<dbReference type="InterPro" id="IPR013154">
    <property type="entry name" value="ADH-like_N"/>
</dbReference>
<comment type="caution">
    <text evidence="3">The sequence shown here is derived from an EMBL/GenBank/DDBJ whole genome shotgun (WGS) entry which is preliminary data.</text>
</comment>
<dbReference type="Gene3D" id="3.90.180.10">
    <property type="entry name" value="Medium-chain alcohol dehydrogenases, catalytic domain"/>
    <property type="match status" value="1"/>
</dbReference>
<dbReference type="EMBL" id="JADQTO010000013">
    <property type="protein sequence ID" value="MBG0565121.1"/>
    <property type="molecule type" value="Genomic_DNA"/>
</dbReference>
<organism evidence="3 4">
    <name type="scientific">Actinoplanes aureus</name>
    <dbReference type="NCBI Taxonomy" id="2792083"/>
    <lineage>
        <taxon>Bacteria</taxon>
        <taxon>Bacillati</taxon>
        <taxon>Actinomycetota</taxon>
        <taxon>Actinomycetes</taxon>
        <taxon>Micromonosporales</taxon>
        <taxon>Micromonosporaceae</taxon>
        <taxon>Actinoplanes</taxon>
    </lineage>
</organism>
<feature type="domain" description="Enoyl reductase (ER)" evidence="2">
    <location>
        <begin position="10"/>
        <end position="327"/>
    </location>
</feature>
<reference evidence="3" key="1">
    <citation type="submission" date="2020-11" db="EMBL/GenBank/DDBJ databases">
        <title>Isolation and identification of active actinomycetes.</title>
        <authorList>
            <person name="Sun X."/>
        </authorList>
    </citation>
    <scope>NUCLEOTIDE SEQUENCE</scope>
    <source>
        <strain evidence="3">NEAU-A11</strain>
    </source>
</reference>
<evidence type="ECO:0000256" key="1">
    <source>
        <dbReference type="ARBA" id="ARBA00023002"/>
    </source>
</evidence>
<protein>
    <submittedName>
        <fullName evidence="3">NAD(P)-dependent alcohol dehydrogenase</fullName>
    </submittedName>
</protein>
<dbReference type="SMART" id="SM00829">
    <property type="entry name" value="PKS_ER"/>
    <property type="match status" value="1"/>
</dbReference>
<keyword evidence="4" id="KW-1185">Reference proteome</keyword>
<proteinExistence type="predicted"/>
<dbReference type="Proteomes" id="UP000598146">
    <property type="component" value="Unassembled WGS sequence"/>
</dbReference>
<dbReference type="InterPro" id="IPR036291">
    <property type="entry name" value="NAD(P)-bd_dom_sf"/>
</dbReference>
<dbReference type="CDD" id="cd08267">
    <property type="entry name" value="MDR1"/>
    <property type="match status" value="1"/>
</dbReference>
<dbReference type="PROSITE" id="PS01162">
    <property type="entry name" value="QOR_ZETA_CRYSTAL"/>
    <property type="match status" value="1"/>
</dbReference>
<dbReference type="InterPro" id="IPR002364">
    <property type="entry name" value="Quin_OxRdtase/zeta-crystal_CS"/>
</dbReference>
<evidence type="ECO:0000313" key="3">
    <source>
        <dbReference type="EMBL" id="MBG0565121.1"/>
    </source>
</evidence>
<evidence type="ECO:0000313" key="4">
    <source>
        <dbReference type="Proteomes" id="UP000598146"/>
    </source>
</evidence>
<dbReference type="GO" id="GO:0016491">
    <property type="term" value="F:oxidoreductase activity"/>
    <property type="evidence" value="ECO:0007669"/>
    <property type="project" value="UniProtKB-KW"/>
</dbReference>
<sequence>MRAFVQDSYGSTEALRLREVTTPVPADDQILVRVHAASLNARDWHVLRGDPMLARSSFGWRAPRQRIRGSDIAGRVEAVGRSVTRFAPGDEVFGDVRDTDGAFAEYVCLAQDAAQPKPPNLTFEEAATLPMAGGTALRGLRELAPVRAGHRVLINGASGGVGTFAVQIAKAAGAEVTGVCSGRNAELVRSLGADHVIDYTRSDFSRSGRTYDIVLDLVANRPLRAYRRVLEPGGTLLLSGGGTARSGRPYLVGPMGLVIAGQTLGRLGRQRVVLLTTDRDPAMLAALRELAEEKAIVPVIDRTYEFEETAEAMRYLMVEHARAKVVVRMVSPGRGQQA</sequence>
<dbReference type="PANTHER" id="PTHR11695:SF294">
    <property type="entry name" value="RETICULON-4-INTERACTING PROTEIN 1, MITOCHONDRIAL"/>
    <property type="match status" value="1"/>
</dbReference>
<dbReference type="AlphaFoldDB" id="A0A931CEL7"/>
<dbReference type="InterPro" id="IPR050700">
    <property type="entry name" value="YIM1/Zinc_Alcohol_DH_Fams"/>
</dbReference>
<accession>A0A931CEL7</accession>
<dbReference type="SUPFAM" id="SSF50129">
    <property type="entry name" value="GroES-like"/>
    <property type="match status" value="1"/>
</dbReference>
<evidence type="ECO:0000259" key="2">
    <source>
        <dbReference type="SMART" id="SM00829"/>
    </source>
</evidence>
<dbReference type="InterPro" id="IPR011032">
    <property type="entry name" value="GroES-like_sf"/>
</dbReference>
<dbReference type="Pfam" id="PF08240">
    <property type="entry name" value="ADH_N"/>
    <property type="match status" value="1"/>
</dbReference>
<keyword evidence="1" id="KW-0560">Oxidoreductase</keyword>
<dbReference type="InterPro" id="IPR020843">
    <property type="entry name" value="ER"/>
</dbReference>
<dbReference type="RefSeq" id="WP_196416894.1">
    <property type="nucleotide sequence ID" value="NZ_JADQTO010000013.1"/>
</dbReference>
<dbReference type="GO" id="GO:0008270">
    <property type="term" value="F:zinc ion binding"/>
    <property type="evidence" value="ECO:0007669"/>
    <property type="project" value="InterPro"/>
</dbReference>
<dbReference type="Pfam" id="PF13602">
    <property type="entry name" value="ADH_zinc_N_2"/>
    <property type="match status" value="1"/>
</dbReference>
<dbReference type="SUPFAM" id="SSF51735">
    <property type="entry name" value="NAD(P)-binding Rossmann-fold domains"/>
    <property type="match status" value="1"/>
</dbReference>
<dbReference type="Gene3D" id="3.40.50.720">
    <property type="entry name" value="NAD(P)-binding Rossmann-like Domain"/>
    <property type="match status" value="1"/>
</dbReference>
<gene>
    <name evidence="3" type="ORF">I4J89_27080</name>
</gene>